<gene>
    <name evidence="1" type="ORF">ACFSM0_06460</name>
</gene>
<evidence type="ECO:0000313" key="1">
    <source>
        <dbReference type="EMBL" id="MFD2173723.1"/>
    </source>
</evidence>
<sequence>MTTAITRLYADADTAGDIARQLTREGIKPGAVTVVTADGRKRAALVEALKTAGVHESAVAGYAERLAGGAAALVAKVSHKPLGAAKLVRTISARADAVALENVTEEFTCEEKTKMTTDNIMKDHRHIFLNAPVKAEPAGEFSARFGWPLLKDTPRKKNVYEGDNFMSASFWPTPLVKDTPRKDNLCPRDAAPKSQMFWKAPLLKDSPRQSNVIPGDFLPFSQTFGFATISRRPE</sequence>
<reference evidence="2" key="1">
    <citation type="journal article" date="2019" name="Int. J. Syst. Evol. Microbiol.">
        <title>The Global Catalogue of Microorganisms (GCM) 10K type strain sequencing project: providing services to taxonomists for standard genome sequencing and annotation.</title>
        <authorList>
            <consortium name="The Broad Institute Genomics Platform"/>
            <consortium name="The Broad Institute Genome Sequencing Center for Infectious Disease"/>
            <person name="Wu L."/>
            <person name="Ma J."/>
        </authorList>
    </citation>
    <scope>NUCLEOTIDE SEQUENCE [LARGE SCALE GENOMIC DNA]</scope>
    <source>
        <strain evidence="2">CCUG 55131</strain>
    </source>
</reference>
<name>A0ABW5A5Y0_9RHOB</name>
<dbReference type="EMBL" id="JBHUIX010000005">
    <property type="protein sequence ID" value="MFD2173723.1"/>
    <property type="molecule type" value="Genomic_DNA"/>
</dbReference>
<dbReference type="RefSeq" id="WP_377388458.1">
    <property type="nucleotide sequence ID" value="NZ_JBHUIX010000005.1"/>
</dbReference>
<comment type="caution">
    <text evidence="1">The sequence shown here is derived from an EMBL/GenBank/DDBJ whole genome shotgun (WGS) entry which is preliminary data.</text>
</comment>
<organism evidence="1 2">
    <name type="scientific">Rhodobacter lacus</name>
    <dbReference type="NCBI Taxonomy" id="1641972"/>
    <lineage>
        <taxon>Bacteria</taxon>
        <taxon>Pseudomonadati</taxon>
        <taxon>Pseudomonadota</taxon>
        <taxon>Alphaproteobacteria</taxon>
        <taxon>Rhodobacterales</taxon>
        <taxon>Rhodobacter group</taxon>
        <taxon>Rhodobacter</taxon>
    </lineage>
</organism>
<keyword evidence="2" id="KW-1185">Reference proteome</keyword>
<dbReference type="Proteomes" id="UP001597413">
    <property type="component" value="Unassembled WGS sequence"/>
</dbReference>
<evidence type="ECO:0000313" key="2">
    <source>
        <dbReference type="Proteomes" id="UP001597413"/>
    </source>
</evidence>
<accession>A0ABW5A5Y0</accession>
<protein>
    <submittedName>
        <fullName evidence="1">Uncharacterized protein</fullName>
    </submittedName>
</protein>
<proteinExistence type="predicted"/>